<protein>
    <recommendedName>
        <fullName evidence="5">Gag protein</fullName>
    </recommendedName>
</protein>
<accession>A0A8K0G9B7</accession>
<evidence type="ECO:0000313" key="3">
    <source>
        <dbReference type="EMBL" id="KAF2890969.1"/>
    </source>
</evidence>
<feature type="compositionally biased region" description="Polar residues" evidence="1">
    <location>
        <begin position="161"/>
        <end position="174"/>
    </location>
</feature>
<feature type="region of interest" description="Disordered" evidence="1">
    <location>
        <begin position="161"/>
        <end position="199"/>
    </location>
</feature>
<evidence type="ECO:0000256" key="2">
    <source>
        <dbReference type="SAM" id="SignalP"/>
    </source>
</evidence>
<name>A0A8K0G9B7_IGNLU</name>
<reference evidence="3" key="1">
    <citation type="submission" date="2019-08" db="EMBL/GenBank/DDBJ databases">
        <title>The genome of the North American firefly Photinus pyralis.</title>
        <authorList>
            <consortium name="Photinus pyralis genome working group"/>
            <person name="Fallon T.R."/>
            <person name="Sander Lower S.E."/>
            <person name="Weng J.-K."/>
        </authorList>
    </citation>
    <scope>NUCLEOTIDE SEQUENCE</scope>
    <source>
        <strain evidence="3">TRF0915ILg1</strain>
        <tissue evidence="3">Whole body</tissue>
    </source>
</reference>
<comment type="caution">
    <text evidence="3">The sequence shown here is derived from an EMBL/GenBank/DDBJ whole genome shotgun (WGS) entry which is preliminary data.</text>
</comment>
<dbReference type="AlphaFoldDB" id="A0A8K0G9B7"/>
<gene>
    <name evidence="3" type="ORF">ILUMI_15204</name>
</gene>
<proteinExistence type="predicted"/>
<feature type="signal peptide" evidence="2">
    <location>
        <begin position="1"/>
        <end position="16"/>
    </location>
</feature>
<dbReference type="Proteomes" id="UP000801492">
    <property type="component" value="Unassembled WGS sequence"/>
</dbReference>
<evidence type="ECO:0000256" key="1">
    <source>
        <dbReference type="SAM" id="MobiDB-lite"/>
    </source>
</evidence>
<evidence type="ECO:0000313" key="4">
    <source>
        <dbReference type="Proteomes" id="UP000801492"/>
    </source>
</evidence>
<keyword evidence="2" id="KW-0732">Signal</keyword>
<keyword evidence="4" id="KW-1185">Reference proteome</keyword>
<dbReference type="EMBL" id="VTPC01042904">
    <property type="protein sequence ID" value="KAF2890969.1"/>
    <property type="molecule type" value="Genomic_DNA"/>
</dbReference>
<sequence>MRVGVAVLLLAEEVIAIYGCDSWKKIKETLLQNFGDQRDENCLNQDLVNLKQKPGETPNQFHEKVMHLLNTICNYVDLHSEEPEKTRPIIRAMRPRTLVEAMQYINEEDNIKYYQKSNQIENKKPSQVHKTIHQFPQNHYYPGASQILNRPVTQIPQFRPSQFPQGPVNIQRNPNPARPTPMSISTRNTSHVKKPNPVNAFQNYGQKPRVISEKLFNTEFDDQSNNDLEYVYDNQQAYETCYVDDEHCEDSEYENFPQDPDINIPT</sequence>
<evidence type="ECO:0008006" key="5">
    <source>
        <dbReference type="Google" id="ProtNLM"/>
    </source>
</evidence>
<organism evidence="3 4">
    <name type="scientific">Ignelater luminosus</name>
    <name type="common">Cucubano</name>
    <name type="synonym">Pyrophorus luminosus</name>
    <dbReference type="NCBI Taxonomy" id="2038154"/>
    <lineage>
        <taxon>Eukaryota</taxon>
        <taxon>Metazoa</taxon>
        <taxon>Ecdysozoa</taxon>
        <taxon>Arthropoda</taxon>
        <taxon>Hexapoda</taxon>
        <taxon>Insecta</taxon>
        <taxon>Pterygota</taxon>
        <taxon>Neoptera</taxon>
        <taxon>Endopterygota</taxon>
        <taxon>Coleoptera</taxon>
        <taxon>Polyphaga</taxon>
        <taxon>Elateriformia</taxon>
        <taxon>Elateroidea</taxon>
        <taxon>Elateridae</taxon>
        <taxon>Agrypninae</taxon>
        <taxon>Pyrophorini</taxon>
        <taxon>Ignelater</taxon>
    </lineage>
</organism>
<dbReference type="OrthoDB" id="6818921at2759"/>
<feature type="chain" id="PRO_5035438593" description="Gag protein" evidence="2">
    <location>
        <begin position="17"/>
        <end position="266"/>
    </location>
</feature>